<organism evidence="1 2">
    <name type="scientific">Bacteroides muris</name>
    <name type="common">ex Afrizal et al. 2022</name>
    <dbReference type="NCBI Taxonomy" id="2516960"/>
    <lineage>
        <taxon>Bacteria</taxon>
        <taxon>Pseudomonadati</taxon>
        <taxon>Bacteroidota</taxon>
        <taxon>Bacteroidia</taxon>
        <taxon>Bacteroidales</taxon>
        <taxon>Bacteroidaceae</taxon>
        <taxon>Bacteroides</taxon>
    </lineage>
</organism>
<proteinExistence type="predicted"/>
<evidence type="ECO:0000313" key="2">
    <source>
        <dbReference type="Proteomes" id="UP000310532"/>
    </source>
</evidence>
<protein>
    <submittedName>
        <fullName evidence="1">Uncharacterized protein</fullName>
    </submittedName>
</protein>
<dbReference type="AlphaFoldDB" id="A0A4V3RCR1"/>
<accession>A0A4V3RCR1</accession>
<dbReference type="EMBL" id="SRYZ01000001">
    <property type="protein sequence ID" value="TGY09720.1"/>
    <property type="molecule type" value="Genomic_DNA"/>
</dbReference>
<evidence type="ECO:0000313" key="1">
    <source>
        <dbReference type="EMBL" id="TGY09720.1"/>
    </source>
</evidence>
<sequence>MVTNSFSWTYFAKTTTTYWQNIAYKQATPCLSEGNGLPTNWQKLAGKQARNAMPLPDFLSSGISHQPPERRQHVGRTALRPGARFPLRRGTGRRGNIERKSLVSKQKYDICSKVNKAYAAFPIIFPIFAAIFTSQST</sequence>
<dbReference type="Proteomes" id="UP000310532">
    <property type="component" value="Unassembled WGS sequence"/>
</dbReference>
<name>A0A4V3RCR1_9BACE</name>
<reference evidence="1 2" key="1">
    <citation type="submission" date="2019-04" db="EMBL/GenBank/DDBJ databases">
        <title>Microbes associate with the intestines of laboratory mice.</title>
        <authorList>
            <person name="Navarre W."/>
            <person name="Wong E."/>
            <person name="Huang K."/>
            <person name="Tropini C."/>
            <person name="Ng K."/>
            <person name="Yu B."/>
        </authorList>
    </citation>
    <scope>NUCLEOTIDE SEQUENCE [LARGE SCALE GENOMIC DNA]</scope>
    <source>
        <strain evidence="1 2">NM69_E16B</strain>
    </source>
</reference>
<dbReference type="RefSeq" id="WP_136008748.1">
    <property type="nucleotide sequence ID" value="NZ_SRYZ01000001.1"/>
</dbReference>
<gene>
    <name evidence="1" type="ORF">E5355_00690</name>
</gene>
<keyword evidence="2" id="KW-1185">Reference proteome</keyword>
<comment type="caution">
    <text evidence="1">The sequence shown here is derived from an EMBL/GenBank/DDBJ whole genome shotgun (WGS) entry which is preliminary data.</text>
</comment>